<dbReference type="EMBL" id="MN433457">
    <property type="protein sequence ID" value="QFX78540.1"/>
    <property type="molecule type" value="Genomic_DNA"/>
</dbReference>
<reference evidence="2" key="1">
    <citation type="submission" date="2019-09" db="EMBL/GenBank/DDBJ databases">
        <authorList>
            <person name="Li Z."/>
        </authorList>
    </citation>
    <scope>NUCLEOTIDE SEQUENCE</scope>
    <source>
        <strain evidence="2">PAB546</strain>
        <plasmid evidence="2">pNK546-KPC</plasmid>
    </source>
</reference>
<feature type="region of interest" description="Disordered" evidence="1">
    <location>
        <begin position="1"/>
        <end position="39"/>
    </location>
</feature>
<dbReference type="AlphaFoldDB" id="A0A5P9WCI1"/>
<keyword evidence="2" id="KW-0614">Plasmid</keyword>
<evidence type="ECO:0000313" key="2">
    <source>
        <dbReference type="EMBL" id="QFX78540.1"/>
    </source>
</evidence>
<accession>A0A5P9WCI1</accession>
<geneLocation type="plasmid" evidence="2">
    <name>pNK546-KPC</name>
</geneLocation>
<protein>
    <submittedName>
        <fullName evidence="2">Uncharacterized protein</fullName>
    </submittedName>
</protein>
<gene>
    <name evidence="2" type="ORF">pNK546KPC_0330</name>
</gene>
<sequence>MLLKGDDHSPAPSLCQKPNLEESQHQSSYSCSKSPRPSLSREIFTSAVIITSTTNTEFAYETCHRFVTRTYIGSRL</sequence>
<evidence type="ECO:0000256" key="1">
    <source>
        <dbReference type="SAM" id="MobiDB-lite"/>
    </source>
</evidence>
<proteinExistence type="predicted"/>
<feature type="compositionally biased region" description="Low complexity" evidence="1">
    <location>
        <begin position="25"/>
        <end position="39"/>
    </location>
</feature>
<organism evidence="2">
    <name type="scientific">Pseudomonas aeruginosa</name>
    <dbReference type="NCBI Taxonomy" id="287"/>
    <lineage>
        <taxon>Bacteria</taxon>
        <taxon>Pseudomonadati</taxon>
        <taxon>Pseudomonadota</taxon>
        <taxon>Gammaproteobacteria</taxon>
        <taxon>Pseudomonadales</taxon>
        <taxon>Pseudomonadaceae</taxon>
        <taxon>Pseudomonas</taxon>
    </lineage>
</organism>
<name>A0A5P9WCI1_PSEAI</name>